<comment type="caution">
    <text evidence="1">The sequence shown here is derived from an EMBL/GenBank/DDBJ whole genome shotgun (WGS) entry which is preliminary data.</text>
</comment>
<dbReference type="RefSeq" id="WP_379667385.1">
    <property type="nucleotide sequence ID" value="NZ_JBHULH010000012.1"/>
</dbReference>
<evidence type="ECO:0000313" key="1">
    <source>
        <dbReference type="EMBL" id="MFD2568678.1"/>
    </source>
</evidence>
<dbReference type="EMBL" id="JBHULH010000012">
    <property type="protein sequence ID" value="MFD2568678.1"/>
    <property type="molecule type" value="Genomic_DNA"/>
</dbReference>
<evidence type="ECO:0000313" key="2">
    <source>
        <dbReference type="Proteomes" id="UP001597508"/>
    </source>
</evidence>
<dbReference type="Proteomes" id="UP001597508">
    <property type="component" value="Unassembled WGS sequence"/>
</dbReference>
<evidence type="ECO:0008006" key="3">
    <source>
        <dbReference type="Google" id="ProtNLM"/>
    </source>
</evidence>
<keyword evidence="2" id="KW-1185">Reference proteome</keyword>
<organism evidence="1 2">
    <name type="scientific">Pseudotenacibaculum haliotis</name>
    <dbReference type="NCBI Taxonomy" id="1862138"/>
    <lineage>
        <taxon>Bacteria</taxon>
        <taxon>Pseudomonadati</taxon>
        <taxon>Bacteroidota</taxon>
        <taxon>Flavobacteriia</taxon>
        <taxon>Flavobacteriales</taxon>
        <taxon>Flavobacteriaceae</taxon>
        <taxon>Pseudotenacibaculum</taxon>
    </lineage>
</organism>
<gene>
    <name evidence="1" type="ORF">ACFSRZ_14980</name>
</gene>
<protein>
    <recommendedName>
        <fullName evidence="3">DUF4468 domain-containing protein</fullName>
    </recommendedName>
</protein>
<sequence length="168" mass="19784">MKKIILKLFLFITITSYCQTSQQVEDWIMVKTAKVLLNDNKVQQSIIFNPYPEVIKEITDKDFPESDRKKLMLFVFSSKTIMTAYLIDYRAIKDVEIVTEDKVKKLKMSVDNRFFTKGLFRIGGIKNNQDFNEIQMFFSEFSLEKNDFKEAFIELGKINGFVVKDMNQ</sequence>
<accession>A0ABW5LX85</accession>
<name>A0ABW5LX85_9FLAO</name>
<proteinExistence type="predicted"/>
<reference evidence="2" key="1">
    <citation type="journal article" date="2019" name="Int. J. Syst. Evol. Microbiol.">
        <title>The Global Catalogue of Microorganisms (GCM) 10K type strain sequencing project: providing services to taxonomists for standard genome sequencing and annotation.</title>
        <authorList>
            <consortium name="The Broad Institute Genomics Platform"/>
            <consortium name="The Broad Institute Genome Sequencing Center for Infectious Disease"/>
            <person name="Wu L."/>
            <person name="Ma J."/>
        </authorList>
    </citation>
    <scope>NUCLEOTIDE SEQUENCE [LARGE SCALE GENOMIC DNA]</scope>
    <source>
        <strain evidence="2">KCTC 52127</strain>
    </source>
</reference>